<dbReference type="Proteomes" id="UP000236370">
    <property type="component" value="Unassembled WGS sequence"/>
</dbReference>
<accession>A0A2J8Q8U2</accession>
<gene>
    <name evidence="1" type="ORF">CK820_G0040763</name>
</gene>
<dbReference type="EMBL" id="NBAG03000065">
    <property type="protein sequence ID" value="PNI92703.1"/>
    <property type="molecule type" value="Genomic_DNA"/>
</dbReference>
<sequence length="46" mass="5384">RPLHKTCSLFMRNIAPNISRAEIISLCKRYPGFMRVALSEPQPERR</sequence>
<protein>
    <submittedName>
        <fullName evidence="1">SRRT isoform 11</fullName>
    </submittedName>
</protein>
<dbReference type="AlphaFoldDB" id="A0A2J8Q8U2"/>
<feature type="non-terminal residue" evidence="1">
    <location>
        <position position="1"/>
    </location>
</feature>
<dbReference type="PANTHER" id="PTHR13165">
    <property type="entry name" value="ARSENITE-RESISTANCE PROTEIN 2"/>
    <property type="match status" value="1"/>
</dbReference>
<dbReference type="PANTHER" id="PTHR13165:SF0">
    <property type="entry name" value="SERRATE RNA EFFECTOR MOLECULE HOMOLOG"/>
    <property type="match status" value="1"/>
</dbReference>
<name>A0A2J8Q8U2_PANTR</name>
<proteinExistence type="predicted"/>
<reference evidence="1 2" key="1">
    <citation type="submission" date="2017-12" db="EMBL/GenBank/DDBJ databases">
        <title>High-resolution comparative analysis of great ape genomes.</title>
        <authorList>
            <person name="Pollen A."/>
            <person name="Hastie A."/>
            <person name="Hormozdiari F."/>
            <person name="Dougherty M."/>
            <person name="Liu R."/>
            <person name="Chaisson M."/>
            <person name="Hoppe E."/>
            <person name="Hill C."/>
            <person name="Pang A."/>
            <person name="Hillier L."/>
            <person name="Baker C."/>
            <person name="Armstrong J."/>
            <person name="Shendure J."/>
            <person name="Paten B."/>
            <person name="Wilson R."/>
            <person name="Chao H."/>
            <person name="Schneider V."/>
            <person name="Ventura M."/>
            <person name="Kronenberg Z."/>
            <person name="Murali S."/>
            <person name="Gordon D."/>
            <person name="Cantsilieris S."/>
            <person name="Munson K."/>
            <person name="Nelson B."/>
            <person name="Raja A."/>
            <person name="Underwood J."/>
            <person name="Diekhans M."/>
            <person name="Fiddes I."/>
            <person name="Haussler D."/>
            <person name="Eichler E."/>
        </authorList>
    </citation>
    <scope>NUCLEOTIDE SEQUENCE [LARGE SCALE GENOMIC DNA]</scope>
    <source>
        <strain evidence="1">Yerkes chimp pedigree #C0471</strain>
    </source>
</reference>
<evidence type="ECO:0000313" key="1">
    <source>
        <dbReference type="EMBL" id="PNI92703.1"/>
    </source>
</evidence>
<organism evidence="1 2">
    <name type="scientific">Pan troglodytes</name>
    <name type="common">Chimpanzee</name>
    <dbReference type="NCBI Taxonomy" id="9598"/>
    <lineage>
        <taxon>Eukaryota</taxon>
        <taxon>Metazoa</taxon>
        <taxon>Chordata</taxon>
        <taxon>Craniata</taxon>
        <taxon>Vertebrata</taxon>
        <taxon>Euteleostomi</taxon>
        <taxon>Mammalia</taxon>
        <taxon>Eutheria</taxon>
        <taxon>Euarchontoglires</taxon>
        <taxon>Primates</taxon>
        <taxon>Haplorrhini</taxon>
        <taxon>Catarrhini</taxon>
        <taxon>Hominidae</taxon>
        <taxon>Pan</taxon>
    </lineage>
</organism>
<comment type="caution">
    <text evidence="1">The sequence shown here is derived from an EMBL/GenBank/DDBJ whole genome shotgun (WGS) entry which is preliminary data.</text>
</comment>
<dbReference type="InterPro" id="IPR039727">
    <property type="entry name" value="SE/Ars2"/>
</dbReference>
<evidence type="ECO:0000313" key="2">
    <source>
        <dbReference type="Proteomes" id="UP000236370"/>
    </source>
</evidence>